<keyword evidence="2" id="KW-1185">Reference proteome</keyword>
<sequence>MEKIKGRPSLPPKRQKRLHYSVWLNEEQKQKIDERISKSNLSASQYILAQLELVPVKLPARRDIPDHISRLIINLEKLSGILAFYAHRTKDKQLITSEWVKSSQVIRRLSELVSKWLFEQFEIPALQTFFEANIQSYEHLIQLIGSGEQTEEQRIYLSEIYKLHKRNELVFAKYKRYYGSLDHDLSIFQTEKVTALEDVHAEIKIQVRLILESL</sequence>
<protein>
    <submittedName>
        <fullName evidence="1">Uncharacterized protein</fullName>
    </submittedName>
</protein>
<dbReference type="RefSeq" id="WP_138280250.1">
    <property type="nucleotide sequence ID" value="NZ_BMGE01000001.1"/>
</dbReference>
<name>A0A5R9KK07_9BACT</name>
<dbReference type="Proteomes" id="UP000309788">
    <property type="component" value="Unassembled WGS sequence"/>
</dbReference>
<dbReference type="OrthoDB" id="942534at2"/>
<evidence type="ECO:0000313" key="1">
    <source>
        <dbReference type="EMBL" id="TLU96557.1"/>
    </source>
</evidence>
<proteinExistence type="predicted"/>
<accession>A0A5R9KK07</accession>
<dbReference type="AlphaFoldDB" id="A0A5R9KK07"/>
<organism evidence="1 2">
    <name type="scientific">Dyadobacter sediminis</name>
    <dbReference type="NCBI Taxonomy" id="1493691"/>
    <lineage>
        <taxon>Bacteria</taxon>
        <taxon>Pseudomonadati</taxon>
        <taxon>Bacteroidota</taxon>
        <taxon>Cytophagia</taxon>
        <taxon>Cytophagales</taxon>
        <taxon>Spirosomataceae</taxon>
        <taxon>Dyadobacter</taxon>
    </lineage>
</organism>
<reference evidence="1 2" key="1">
    <citation type="submission" date="2019-05" db="EMBL/GenBank/DDBJ databases">
        <authorList>
            <person name="Qu J.-H."/>
        </authorList>
    </citation>
    <scope>NUCLEOTIDE SEQUENCE [LARGE SCALE GENOMIC DNA]</scope>
    <source>
        <strain evidence="1 2">Z12</strain>
    </source>
</reference>
<gene>
    <name evidence="1" type="ORF">FEM55_05345</name>
</gene>
<comment type="caution">
    <text evidence="1">The sequence shown here is derived from an EMBL/GenBank/DDBJ whole genome shotgun (WGS) entry which is preliminary data.</text>
</comment>
<evidence type="ECO:0000313" key="2">
    <source>
        <dbReference type="Proteomes" id="UP000309788"/>
    </source>
</evidence>
<dbReference type="EMBL" id="VCEI01000011">
    <property type="protein sequence ID" value="TLU96557.1"/>
    <property type="molecule type" value="Genomic_DNA"/>
</dbReference>